<proteinExistence type="inferred from homology"/>
<sequence length="196" mass="21311">MNVETQDRIYVDQYMPLRSELMVADPDGGNPRKLVPGLEIDYNVSFSYDGREVVFTSERSGSANIFRAQVDGTAVEQLTDSPAFDDQAALSPDNRSLAFVSSRGDGSTDIYIMDLDSHQIRNLTNAPGGDFRPSWSPDGQTIAFSSERGSGFPHQGFPGPAGKWEHTQAASIYLINTDGTGLRKIATDRNMTAGSP</sequence>
<dbReference type="PANTHER" id="PTHR36842:SF1">
    <property type="entry name" value="PROTEIN TOLB"/>
    <property type="match status" value="1"/>
</dbReference>
<dbReference type="Pfam" id="PF07676">
    <property type="entry name" value="PD40"/>
    <property type="match status" value="3"/>
</dbReference>
<dbReference type="SUPFAM" id="SSF69304">
    <property type="entry name" value="Tricorn protease N-terminal domain"/>
    <property type="match status" value="1"/>
</dbReference>
<comment type="similarity">
    <text evidence="1">Belongs to the TolB family.</text>
</comment>
<feature type="non-terminal residue" evidence="2">
    <location>
        <position position="196"/>
    </location>
</feature>
<dbReference type="AlphaFoldDB" id="A0A382U2C8"/>
<dbReference type="InterPro" id="IPR011659">
    <property type="entry name" value="WD40"/>
</dbReference>
<protein>
    <recommendedName>
        <fullName evidence="3">Dipeptidylpeptidase IV N-terminal domain-containing protein</fullName>
    </recommendedName>
</protein>
<organism evidence="2">
    <name type="scientific">marine metagenome</name>
    <dbReference type="NCBI Taxonomy" id="408172"/>
    <lineage>
        <taxon>unclassified sequences</taxon>
        <taxon>metagenomes</taxon>
        <taxon>ecological metagenomes</taxon>
    </lineage>
</organism>
<reference evidence="2" key="1">
    <citation type="submission" date="2018-05" db="EMBL/GenBank/DDBJ databases">
        <authorList>
            <person name="Lanie J.A."/>
            <person name="Ng W.-L."/>
            <person name="Kazmierczak K.M."/>
            <person name="Andrzejewski T.M."/>
            <person name="Davidsen T.M."/>
            <person name="Wayne K.J."/>
            <person name="Tettelin H."/>
            <person name="Glass J.I."/>
            <person name="Rusch D."/>
            <person name="Podicherti R."/>
            <person name="Tsui H.-C.T."/>
            <person name="Winkler M.E."/>
        </authorList>
    </citation>
    <scope>NUCLEOTIDE SEQUENCE</scope>
</reference>
<accession>A0A382U2C8</accession>
<gene>
    <name evidence="2" type="ORF">METZ01_LOCUS381318</name>
</gene>
<evidence type="ECO:0000313" key="2">
    <source>
        <dbReference type="EMBL" id="SVD28464.1"/>
    </source>
</evidence>
<evidence type="ECO:0000256" key="1">
    <source>
        <dbReference type="ARBA" id="ARBA00009820"/>
    </source>
</evidence>
<evidence type="ECO:0008006" key="3">
    <source>
        <dbReference type="Google" id="ProtNLM"/>
    </source>
</evidence>
<name>A0A382U2C8_9ZZZZ</name>
<dbReference type="EMBL" id="UINC01140990">
    <property type="protein sequence ID" value="SVD28464.1"/>
    <property type="molecule type" value="Genomic_DNA"/>
</dbReference>
<dbReference type="PANTHER" id="PTHR36842">
    <property type="entry name" value="PROTEIN TOLB HOMOLOG"/>
    <property type="match status" value="1"/>
</dbReference>
<dbReference type="Gene3D" id="2.120.10.30">
    <property type="entry name" value="TolB, C-terminal domain"/>
    <property type="match status" value="1"/>
</dbReference>
<dbReference type="InterPro" id="IPR011042">
    <property type="entry name" value="6-blade_b-propeller_TolB-like"/>
</dbReference>